<name>A0A0U5JGZ1_9BACT</name>
<evidence type="ECO:0000313" key="3">
    <source>
        <dbReference type="Proteomes" id="UP000069902"/>
    </source>
</evidence>
<evidence type="ECO:0000256" key="1">
    <source>
        <dbReference type="SAM" id="Phobius"/>
    </source>
</evidence>
<dbReference type="InParanoid" id="A0A0U5JGZ1"/>
<proteinExistence type="predicted"/>
<keyword evidence="1" id="KW-1133">Transmembrane helix</keyword>
<keyword evidence="1" id="KW-0812">Transmembrane</keyword>
<dbReference type="PANTHER" id="PTHR35792:SF1">
    <property type="entry name" value="SLL0268 PROTEIN"/>
    <property type="match status" value="1"/>
</dbReference>
<protein>
    <recommendedName>
        <fullName evidence="4">Gas vesicle protein</fullName>
    </recommendedName>
</protein>
<dbReference type="STRING" id="389348.PNK_1434"/>
<dbReference type="InterPro" id="IPR052928">
    <property type="entry name" value="Desiccation-related_membrane"/>
</dbReference>
<sequence length="224" mass="24581">MASKQTHSKDFLVGAAVGSLLGSVTALLMAPKAGKKLRQDINELYGDLTDRTHDAADQFTKRGKQFAKSFSGHSHDLADKAKCLVCGVKNLVGYGHEEEEEDTTRDLLIGGAIGGLLGAVAGLLLAPKSGSDLREDIADTYEDFAEKTHDAAEQFSKRGRTFAKTAKSRANKWIDFAKDIVDEFSEEAEEKGEEFADKAKNRVNDIVEWASLGYRVWQGLNKRR</sequence>
<dbReference type="KEGG" id="pnl:PNK_1434"/>
<organism evidence="2 3">
    <name type="scientific">Candidatus Protochlamydia naegleriophila</name>
    <dbReference type="NCBI Taxonomy" id="389348"/>
    <lineage>
        <taxon>Bacteria</taxon>
        <taxon>Pseudomonadati</taxon>
        <taxon>Chlamydiota</taxon>
        <taxon>Chlamydiia</taxon>
        <taxon>Parachlamydiales</taxon>
        <taxon>Parachlamydiaceae</taxon>
        <taxon>Candidatus Protochlamydia</taxon>
    </lineage>
</organism>
<evidence type="ECO:0008006" key="4">
    <source>
        <dbReference type="Google" id="ProtNLM"/>
    </source>
</evidence>
<accession>A0A0U5JGZ1</accession>
<dbReference type="EMBL" id="LN879502">
    <property type="protein sequence ID" value="CUI17046.1"/>
    <property type="molecule type" value="Genomic_DNA"/>
</dbReference>
<evidence type="ECO:0000313" key="2">
    <source>
        <dbReference type="EMBL" id="CUI17046.1"/>
    </source>
</evidence>
<dbReference type="InterPro" id="IPR024623">
    <property type="entry name" value="YtxH"/>
</dbReference>
<dbReference type="PANTHER" id="PTHR35792">
    <property type="entry name" value="GENERAL STRESS PROTEIN"/>
    <property type="match status" value="1"/>
</dbReference>
<feature type="transmembrane region" description="Helical" evidence="1">
    <location>
        <begin position="12"/>
        <end position="30"/>
    </location>
</feature>
<gene>
    <name evidence="2" type="ORF">PNK_1434</name>
</gene>
<dbReference type="Proteomes" id="UP000069902">
    <property type="component" value="Chromosome cPNK"/>
</dbReference>
<dbReference type="RefSeq" id="WP_059061203.1">
    <property type="nucleotide sequence ID" value="NZ_LN879502.1"/>
</dbReference>
<keyword evidence="1" id="KW-0472">Membrane</keyword>
<dbReference type="PATRIC" id="fig|389348.3.peg.1607"/>
<dbReference type="AlphaFoldDB" id="A0A0U5JGZ1"/>
<dbReference type="Pfam" id="PF12732">
    <property type="entry name" value="YtxH"/>
    <property type="match status" value="2"/>
</dbReference>
<reference evidence="3" key="1">
    <citation type="submission" date="2015-09" db="EMBL/GenBank/DDBJ databases">
        <authorList>
            <person name="Bertelli C."/>
        </authorList>
    </citation>
    <scope>NUCLEOTIDE SEQUENCE [LARGE SCALE GENOMIC DNA]</scope>
    <source>
        <strain evidence="3">KNic</strain>
    </source>
</reference>
<keyword evidence="3" id="KW-1185">Reference proteome</keyword>